<gene>
    <name evidence="2" type="ORF">DFH07DRAFT_773321</name>
</gene>
<sequence>MSLFSSIDESNSRIKAALRTETQKIKKIILPTTDFIRPLRVKDPELTCCPKAKVLPACGYLDSGLARTYFQGMGANLATPSPSLLGRRKRTESLAEWSPPMKARFKMYTSEIASEYGVPENRHEEFIKASMLPTHKLMIVTLAAVLGQHEDSSVDVQLQQYLASASFKDNVVSQIRGALLDPKLPSYKMGFLDQLMYTTYLKSSEIKSRPGHSIAWSKSSQEMTDACFAWVQMKLVNYKKDGSKDKGYWDYINQQLAEWRTKALTLPVDKHAAFSSLITQDARCKPKAKKGSTCLPKWQQDISCAVAEMEAYTLEELQEESDTPPGSPGASPGSPPTS</sequence>
<protein>
    <submittedName>
        <fullName evidence="2">Uncharacterized protein</fullName>
    </submittedName>
</protein>
<organism evidence="2 3">
    <name type="scientific">Mycena maculata</name>
    <dbReference type="NCBI Taxonomy" id="230809"/>
    <lineage>
        <taxon>Eukaryota</taxon>
        <taxon>Fungi</taxon>
        <taxon>Dikarya</taxon>
        <taxon>Basidiomycota</taxon>
        <taxon>Agaricomycotina</taxon>
        <taxon>Agaricomycetes</taxon>
        <taxon>Agaricomycetidae</taxon>
        <taxon>Agaricales</taxon>
        <taxon>Marasmiineae</taxon>
        <taxon>Mycenaceae</taxon>
        <taxon>Mycena</taxon>
    </lineage>
</organism>
<name>A0AAD7ND33_9AGAR</name>
<dbReference type="AlphaFoldDB" id="A0AAD7ND33"/>
<feature type="region of interest" description="Disordered" evidence="1">
    <location>
        <begin position="315"/>
        <end position="338"/>
    </location>
</feature>
<keyword evidence="3" id="KW-1185">Reference proteome</keyword>
<dbReference type="EMBL" id="JARJLG010000063">
    <property type="protein sequence ID" value="KAJ7755640.1"/>
    <property type="molecule type" value="Genomic_DNA"/>
</dbReference>
<dbReference type="Proteomes" id="UP001215280">
    <property type="component" value="Unassembled WGS sequence"/>
</dbReference>
<evidence type="ECO:0000313" key="3">
    <source>
        <dbReference type="Proteomes" id="UP001215280"/>
    </source>
</evidence>
<evidence type="ECO:0000256" key="1">
    <source>
        <dbReference type="SAM" id="MobiDB-lite"/>
    </source>
</evidence>
<reference evidence="2" key="1">
    <citation type="submission" date="2023-03" db="EMBL/GenBank/DDBJ databases">
        <title>Massive genome expansion in bonnet fungi (Mycena s.s.) driven by repeated elements and novel gene families across ecological guilds.</title>
        <authorList>
            <consortium name="Lawrence Berkeley National Laboratory"/>
            <person name="Harder C.B."/>
            <person name="Miyauchi S."/>
            <person name="Viragh M."/>
            <person name="Kuo A."/>
            <person name="Thoen E."/>
            <person name="Andreopoulos B."/>
            <person name="Lu D."/>
            <person name="Skrede I."/>
            <person name="Drula E."/>
            <person name="Henrissat B."/>
            <person name="Morin E."/>
            <person name="Kohler A."/>
            <person name="Barry K."/>
            <person name="LaButti K."/>
            <person name="Morin E."/>
            <person name="Salamov A."/>
            <person name="Lipzen A."/>
            <person name="Mereny Z."/>
            <person name="Hegedus B."/>
            <person name="Baldrian P."/>
            <person name="Stursova M."/>
            <person name="Weitz H."/>
            <person name="Taylor A."/>
            <person name="Grigoriev I.V."/>
            <person name="Nagy L.G."/>
            <person name="Martin F."/>
            <person name="Kauserud H."/>
        </authorList>
    </citation>
    <scope>NUCLEOTIDE SEQUENCE</scope>
    <source>
        <strain evidence="2">CBHHK188m</strain>
    </source>
</reference>
<accession>A0AAD7ND33</accession>
<evidence type="ECO:0000313" key="2">
    <source>
        <dbReference type="EMBL" id="KAJ7755640.1"/>
    </source>
</evidence>
<proteinExistence type="predicted"/>
<comment type="caution">
    <text evidence="2">The sequence shown here is derived from an EMBL/GenBank/DDBJ whole genome shotgun (WGS) entry which is preliminary data.</text>
</comment>